<keyword evidence="14" id="KW-1185">Reference proteome</keyword>
<dbReference type="Gene3D" id="3.20.20.80">
    <property type="entry name" value="Glycosidases"/>
    <property type="match status" value="1"/>
</dbReference>
<accession>A0A4P9Z715</accession>
<keyword evidence="3" id="KW-0964">Secreted</keyword>
<evidence type="ECO:0000313" key="14">
    <source>
        <dbReference type="Proteomes" id="UP000268321"/>
    </source>
</evidence>
<keyword evidence="5 10" id="KW-0378">Hydrolase</keyword>
<gene>
    <name evidence="13" type="ORF">METBISCDRAFT_32190</name>
</gene>
<evidence type="ECO:0000256" key="11">
    <source>
        <dbReference type="SAM" id="SignalP"/>
    </source>
</evidence>
<dbReference type="GO" id="GO:0004338">
    <property type="term" value="F:glucan exo-1,3-beta-glucosidase activity"/>
    <property type="evidence" value="ECO:0007669"/>
    <property type="project" value="UniProtKB-EC"/>
</dbReference>
<evidence type="ECO:0000256" key="1">
    <source>
        <dbReference type="ARBA" id="ARBA00004613"/>
    </source>
</evidence>
<comment type="catalytic activity">
    <reaction evidence="8">
        <text>Successive hydrolysis of beta-D-glucose units from the non-reducing ends of (1-&gt;3)-beta-D-glucans, releasing alpha-glucose.</text>
        <dbReference type="EC" id="3.2.1.58"/>
    </reaction>
</comment>
<comment type="similarity">
    <text evidence="2 10">Belongs to the glycosyl hydrolase 5 (cellulase A) family.</text>
</comment>
<evidence type="ECO:0000256" key="8">
    <source>
        <dbReference type="ARBA" id="ARBA00036824"/>
    </source>
</evidence>
<feature type="domain" description="Glycoside hydrolase family 5" evidence="12">
    <location>
        <begin position="102"/>
        <end position="352"/>
    </location>
</feature>
<dbReference type="InterPro" id="IPR018087">
    <property type="entry name" value="Glyco_hydro_5_CS"/>
</dbReference>
<dbReference type="GO" id="GO:0009986">
    <property type="term" value="C:cell surface"/>
    <property type="evidence" value="ECO:0007669"/>
    <property type="project" value="TreeGrafter"/>
</dbReference>
<dbReference type="GO" id="GO:0009251">
    <property type="term" value="P:glucan catabolic process"/>
    <property type="evidence" value="ECO:0007669"/>
    <property type="project" value="TreeGrafter"/>
</dbReference>
<dbReference type="InterPro" id="IPR017853">
    <property type="entry name" value="GH"/>
</dbReference>
<dbReference type="PANTHER" id="PTHR31297:SF1">
    <property type="entry name" value="GLUCAN 1,3-BETA-GLUCOSIDASE I_II-RELATED"/>
    <property type="match status" value="1"/>
</dbReference>
<feature type="signal peptide" evidence="11">
    <location>
        <begin position="1"/>
        <end position="20"/>
    </location>
</feature>
<proteinExistence type="inferred from homology"/>
<evidence type="ECO:0000256" key="10">
    <source>
        <dbReference type="RuleBase" id="RU361153"/>
    </source>
</evidence>
<evidence type="ECO:0000256" key="4">
    <source>
        <dbReference type="ARBA" id="ARBA00022729"/>
    </source>
</evidence>
<protein>
    <recommendedName>
        <fullName evidence="9">glucan 1,3-beta-glucosidase</fullName>
        <ecNumber evidence="9">3.2.1.58</ecNumber>
    </recommendedName>
</protein>
<evidence type="ECO:0000256" key="9">
    <source>
        <dbReference type="ARBA" id="ARBA00038929"/>
    </source>
</evidence>
<keyword evidence="6 10" id="KW-0326">Glycosidase</keyword>
<evidence type="ECO:0000259" key="12">
    <source>
        <dbReference type="Pfam" id="PF00150"/>
    </source>
</evidence>
<evidence type="ECO:0000256" key="3">
    <source>
        <dbReference type="ARBA" id="ARBA00022525"/>
    </source>
</evidence>
<dbReference type="PROSITE" id="PS00659">
    <property type="entry name" value="GLYCOSYL_HYDROL_F5"/>
    <property type="match status" value="1"/>
</dbReference>
<name>A0A4P9Z715_9ASCO</name>
<dbReference type="SUPFAM" id="SSF51445">
    <property type="entry name" value="(Trans)glycosidases"/>
    <property type="match status" value="1"/>
</dbReference>
<keyword evidence="4 11" id="KW-0732">Signal</keyword>
<dbReference type="Proteomes" id="UP000268321">
    <property type="component" value="Unassembled WGS sequence"/>
</dbReference>
<dbReference type="PANTHER" id="PTHR31297">
    <property type="entry name" value="GLUCAN ENDO-1,6-BETA-GLUCOSIDASE B"/>
    <property type="match status" value="1"/>
</dbReference>
<dbReference type="Pfam" id="PF00150">
    <property type="entry name" value="Cellulase"/>
    <property type="match status" value="1"/>
</dbReference>
<dbReference type="EMBL" id="ML004898">
    <property type="protein sequence ID" value="RKP28463.1"/>
    <property type="molecule type" value="Genomic_DNA"/>
</dbReference>
<sequence length="482" mass="54857">MNTAWLLVWWVAMWAHPTNGASNTSDTFRSGLNRTIVYNETTANTSKDSAYRGISLGGWLLLEPWITPLLFEAAQPTPGSTAGMPVDEYTFCEYWGRDEAAARLEQHWRTFINESDFREIKNYGFNLVRVPLGYWAFAMMPGDPYVAGAAEYLDKAIEWSHQNGLKVLIDLHGVPGSQNGFDNSGRFLNNTPAWQNDTAYVELTHKVLRKMYAKYGGADIYSRYGDTIIGIEVVNEPLGPLLNMTRVLSFYEEAYLEARVFSDTNNTVVFHDAFMPTGYWDGFLNGTGTRRGRLANYNILVDHHHYEVFTVQQLNSTLAKHLDNIRNYASGIEKELASHPAVVGEWSGALTDCTPWLNSATYGTRWEGTAPYTNEPIQNRALGTCANINNLKTWSDAHKRYTRKFIEMQLDQYETKMNGWIFWTYKTEGAIEWDFRMLTAKGLFPLPFSDRKYIVDGRDTKPEKSAGMGLRAKCAFVAFLYF</sequence>
<evidence type="ECO:0000313" key="13">
    <source>
        <dbReference type="EMBL" id="RKP28463.1"/>
    </source>
</evidence>
<evidence type="ECO:0000256" key="5">
    <source>
        <dbReference type="ARBA" id="ARBA00022801"/>
    </source>
</evidence>
<organism evidence="13 14">
    <name type="scientific">Metschnikowia bicuspidata</name>
    <dbReference type="NCBI Taxonomy" id="27322"/>
    <lineage>
        <taxon>Eukaryota</taxon>
        <taxon>Fungi</taxon>
        <taxon>Dikarya</taxon>
        <taxon>Ascomycota</taxon>
        <taxon>Saccharomycotina</taxon>
        <taxon>Pichiomycetes</taxon>
        <taxon>Metschnikowiaceae</taxon>
        <taxon>Metschnikowia</taxon>
    </lineage>
</organism>
<dbReference type="EC" id="3.2.1.58" evidence="9"/>
<reference evidence="14" key="1">
    <citation type="journal article" date="2018" name="Nat. Microbiol.">
        <title>Leveraging single-cell genomics to expand the fungal tree of life.</title>
        <authorList>
            <person name="Ahrendt S.R."/>
            <person name="Quandt C.A."/>
            <person name="Ciobanu D."/>
            <person name="Clum A."/>
            <person name="Salamov A."/>
            <person name="Andreopoulos B."/>
            <person name="Cheng J.F."/>
            <person name="Woyke T."/>
            <person name="Pelin A."/>
            <person name="Henrissat B."/>
            <person name="Reynolds N.K."/>
            <person name="Benny G.L."/>
            <person name="Smith M.E."/>
            <person name="James T.Y."/>
            <person name="Grigoriev I.V."/>
        </authorList>
    </citation>
    <scope>NUCLEOTIDE SEQUENCE [LARGE SCALE GENOMIC DNA]</scope>
    <source>
        <strain evidence="14">Baker2002</strain>
    </source>
</reference>
<dbReference type="InterPro" id="IPR001547">
    <property type="entry name" value="Glyco_hydro_5"/>
</dbReference>
<evidence type="ECO:0000256" key="2">
    <source>
        <dbReference type="ARBA" id="ARBA00005641"/>
    </source>
</evidence>
<dbReference type="GO" id="GO:0071555">
    <property type="term" value="P:cell wall organization"/>
    <property type="evidence" value="ECO:0007669"/>
    <property type="project" value="UniProtKB-KW"/>
</dbReference>
<feature type="chain" id="PRO_5020580882" description="glucan 1,3-beta-glucosidase" evidence="11">
    <location>
        <begin position="21"/>
        <end position="482"/>
    </location>
</feature>
<evidence type="ECO:0000256" key="7">
    <source>
        <dbReference type="ARBA" id="ARBA00023316"/>
    </source>
</evidence>
<comment type="subcellular location">
    <subcellularLocation>
        <location evidence="1">Secreted</location>
    </subcellularLocation>
</comment>
<evidence type="ECO:0000256" key="6">
    <source>
        <dbReference type="ARBA" id="ARBA00023295"/>
    </source>
</evidence>
<dbReference type="AlphaFoldDB" id="A0A4P9Z715"/>
<dbReference type="GO" id="GO:0005576">
    <property type="term" value="C:extracellular region"/>
    <property type="evidence" value="ECO:0007669"/>
    <property type="project" value="UniProtKB-SubCell"/>
</dbReference>
<dbReference type="InterPro" id="IPR050386">
    <property type="entry name" value="Glycosyl_hydrolase_5"/>
</dbReference>
<dbReference type="OrthoDB" id="62120at2759"/>
<keyword evidence="7" id="KW-0961">Cell wall biogenesis/degradation</keyword>